<evidence type="ECO:0000313" key="2">
    <source>
        <dbReference type="EMBL" id="CAD6336978.1"/>
    </source>
</evidence>
<accession>A0A811S7Z8</accession>
<evidence type="ECO:0000256" key="1">
    <source>
        <dbReference type="SAM" id="MobiDB-lite"/>
    </source>
</evidence>
<evidence type="ECO:0000313" key="3">
    <source>
        <dbReference type="Proteomes" id="UP000604825"/>
    </source>
</evidence>
<name>A0A811S7Z8_9POAL</name>
<proteinExistence type="predicted"/>
<organism evidence="2 3">
    <name type="scientific">Miscanthus lutarioriparius</name>
    <dbReference type="NCBI Taxonomy" id="422564"/>
    <lineage>
        <taxon>Eukaryota</taxon>
        <taxon>Viridiplantae</taxon>
        <taxon>Streptophyta</taxon>
        <taxon>Embryophyta</taxon>
        <taxon>Tracheophyta</taxon>
        <taxon>Spermatophyta</taxon>
        <taxon>Magnoliopsida</taxon>
        <taxon>Liliopsida</taxon>
        <taxon>Poales</taxon>
        <taxon>Poaceae</taxon>
        <taxon>PACMAD clade</taxon>
        <taxon>Panicoideae</taxon>
        <taxon>Andropogonodae</taxon>
        <taxon>Andropogoneae</taxon>
        <taxon>Saccharinae</taxon>
        <taxon>Miscanthus</taxon>
    </lineage>
</organism>
<keyword evidence="3" id="KW-1185">Reference proteome</keyword>
<feature type="region of interest" description="Disordered" evidence="1">
    <location>
        <begin position="150"/>
        <end position="190"/>
    </location>
</feature>
<sequence length="190" mass="18366">MIMAVTGGGGTGSHVEVVVVLLALLSIERGGEGLGVGGVNGVVRLLLTSVLILIPTRVVARPLLLLLLPVAGAEKGPTTGAGVPGARGGRKDRGEQLVLVGGLALESLSAGAQLGGVGLGVCEARAEGGGLVPGGGGAMAREDLGGAVARGRWRGRPRGGARGAAAAGPRSAGGGASSTPSNRRPPELES</sequence>
<reference evidence="2" key="1">
    <citation type="submission" date="2020-10" db="EMBL/GenBank/DDBJ databases">
        <authorList>
            <person name="Han B."/>
            <person name="Lu T."/>
            <person name="Zhao Q."/>
            <person name="Huang X."/>
            <person name="Zhao Y."/>
        </authorList>
    </citation>
    <scope>NUCLEOTIDE SEQUENCE</scope>
</reference>
<dbReference type="AlphaFoldDB" id="A0A811S7Z8"/>
<dbReference type="EMBL" id="CAJGYO010000018">
    <property type="protein sequence ID" value="CAD6336978.1"/>
    <property type="molecule type" value="Genomic_DNA"/>
</dbReference>
<gene>
    <name evidence="2" type="ORF">NCGR_LOCUS61076</name>
</gene>
<comment type="caution">
    <text evidence="2">The sequence shown here is derived from an EMBL/GenBank/DDBJ whole genome shotgun (WGS) entry which is preliminary data.</text>
</comment>
<dbReference type="Proteomes" id="UP000604825">
    <property type="component" value="Unassembled WGS sequence"/>
</dbReference>
<protein>
    <submittedName>
        <fullName evidence="2">Uncharacterized protein</fullName>
    </submittedName>
</protein>